<dbReference type="GO" id="GO:0006629">
    <property type="term" value="P:lipid metabolic process"/>
    <property type="evidence" value="ECO:0007669"/>
    <property type="project" value="InterPro"/>
</dbReference>
<organism evidence="2 3">
    <name type="scientific">Hymenobacter coccineus</name>
    <dbReference type="NCBI Taxonomy" id="1908235"/>
    <lineage>
        <taxon>Bacteria</taxon>
        <taxon>Pseudomonadati</taxon>
        <taxon>Bacteroidota</taxon>
        <taxon>Cytophagia</taxon>
        <taxon>Cytophagales</taxon>
        <taxon>Hymenobacteraceae</taxon>
        <taxon>Hymenobacter</taxon>
    </lineage>
</organism>
<proteinExistence type="predicted"/>
<evidence type="ECO:0000259" key="1">
    <source>
        <dbReference type="PROSITE" id="PS51704"/>
    </source>
</evidence>
<dbReference type="PROSITE" id="PS51704">
    <property type="entry name" value="GP_PDE"/>
    <property type="match status" value="1"/>
</dbReference>
<dbReference type="EMBL" id="MDZA01000315">
    <property type="protein sequence ID" value="OGX88967.1"/>
    <property type="molecule type" value="Genomic_DNA"/>
</dbReference>
<accession>A0A1G1TDK6</accession>
<dbReference type="AlphaFoldDB" id="A0A1G1TDK6"/>
<dbReference type="GO" id="GO:0008081">
    <property type="term" value="F:phosphoric diester hydrolase activity"/>
    <property type="evidence" value="ECO:0007669"/>
    <property type="project" value="InterPro"/>
</dbReference>
<evidence type="ECO:0000313" key="3">
    <source>
        <dbReference type="Proteomes" id="UP000177506"/>
    </source>
</evidence>
<protein>
    <recommendedName>
        <fullName evidence="1">GP-PDE domain-containing protein</fullName>
    </recommendedName>
</protein>
<keyword evidence="3" id="KW-1185">Reference proteome</keyword>
<dbReference type="PANTHER" id="PTHR46211:SF14">
    <property type="entry name" value="GLYCEROPHOSPHODIESTER PHOSPHODIESTERASE"/>
    <property type="match status" value="1"/>
</dbReference>
<name>A0A1G1TDK6_9BACT</name>
<dbReference type="PANTHER" id="PTHR46211">
    <property type="entry name" value="GLYCEROPHOSPHORYL DIESTER PHOSPHODIESTERASE"/>
    <property type="match status" value="1"/>
</dbReference>
<dbReference type="InterPro" id="IPR030395">
    <property type="entry name" value="GP_PDE_dom"/>
</dbReference>
<dbReference type="Gene3D" id="3.20.20.190">
    <property type="entry name" value="Phosphatidylinositol (PI) phosphodiesterase"/>
    <property type="match status" value="1"/>
</dbReference>
<dbReference type="OrthoDB" id="384721at2"/>
<dbReference type="InterPro" id="IPR017946">
    <property type="entry name" value="PLC-like_Pdiesterase_TIM-brl"/>
</dbReference>
<dbReference type="Proteomes" id="UP000177506">
    <property type="component" value="Unassembled WGS sequence"/>
</dbReference>
<feature type="domain" description="GP-PDE" evidence="1">
    <location>
        <begin position="16"/>
        <end position="288"/>
    </location>
</feature>
<dbReference type="RefSeq" id="WP_070745318.1">
    <property type="nucleotide sequence ID" value="NZ_MDZA01000315.1"/>
</dbReference>
<reference evidence="2 3" key="1">
    <citation type="submission" date="2016-08" db="EMBL/GenBank/DDBJ databases">
        <title>Hymenobacter coccineus sp. nov., Hymenobacter lapidarius sp. nov. and Hymenobacter glacialis sp. nov., isolated from Antarctic soil.</title>
        <authorList>
            <person name="Sedlacek I."/>
            <person name="Kralova S."/>
            <person name="Kyrova K."/>
            <person name="Maslanova I."/>
            <person name="Stankova E."/>
            <person name="Vrbovska V."/>
            <person name="Nemec M."/>
            <person name="Bartak M."/>
            <person name="Svec P."/>
            <person name="Busse H.-J."/>
            <person name="Pantucek R."/>
        </authorList>
    </citation>
    <scope>NUCLEOTIDE SEQUENCE [LARGE SCALE GENOMIC DNA]</scope>
    <source>
        <strain evidence="2 3">CCM 8649</strain>
    </source>
</reference>
<comment type="caution">
    <text evidence="2">The sequence shown here is derived from an EMBL/GenBank/DDBJ whole genome shotgun (WGS) entry which is preliminary data.</text>
</comment>
<dbReference type="Pfam" id="PF03009">
    <property type="entry name" value="GDPD"/>
    <property type="match status" value="1"/>
</dbReference>
<gene>
    <name evidence="2" type="ORF">BEN49_09910</name>
</gene>
<sequence length="292" mass="31859">MPTASRTPTVAVPKRPEVHGHRGCRGLFPENTLPGFLHAAALGVDVLEMDVVISADHQVVVSHDPWLAAHLCRDAGGLRIAPAHERQHNLYHMPYAAIRQCDCGSEPHPGFPLQQPVAAPKPLLREVLAATEALPRPPGSKRLRYSIEIKCTPAGDDIFHPTPAQFLALVLAELMAADMLPRTTLLCFDPRVLRLAHAQLGTRLALCLLSEDGQTWPAAVAELGFQPDVFGPNYESVTPAAVDELRRLYPGTDLVPWTVNNPVDMQRLLSMSIDGLTTDYPDRLLAILAEEG</sequence>
<evidence type="ECO:0000313" key="2">
    <source>
        <dbReference type="EMBL" id="OGX88967.1"/>
    </source>
</evidence>
<dbReference type="SUPFAM" id="SSF51695">
    <property type="entry name" value="PLC-like phosphodiesterases"/>
    <property type="match status" value="1"/>
</dbReference>